<dbReference type="EMBL" id="JBJJXI010000082">
    <property type="protein sequence ID" value="KAL3395394.1"/>
    <property type="molecule type" value="Genomic_DNA"/>
</dbReference>
<evidence type="ECO:0000313" key="2">
    <source>
        <dbReference type="EMBL" id="KAL3395394.1"/>
    </source>
</evidence>
<dbReference type="Proteomes" id="UP001627154">
    <property type="component" value="Unassembled WGS sequence"/>
</dbReference>
<evidence type="ECO:0000313" key="3">
    <source>
        <dbReference type="Proteomes" id="UP001627154"/>
    </source>
</evidence>
<reference evidence="2 3" key="1">
    <citation type="journal article" date="2024" name="bioRxiv">
        <title>A reference genome for Trichogramma kaykai: A tiny desert-dwelling parasitoid wasp with competing sex-ratio distorters.</title>
        <authorList>
            <person name="Culotta J."/>
            <person name="Lindsey A.R."/>
        </authorList>
    </citation>
    <scope>NUCLEOTIDE SEQUENCE [LARGE SCALE GENOMIC DNA]</scope>
    <source>
        <strain evidence="2 3">KSX58</strain>
    </source>
</reference>
<feature type="domain" description="RAP" evidence="1">
    <location>
        <begin position="601"/>
        <end position="659"/>
    </location>
</feature>
<name>A0ABD2WR36_9HYME</name>
<dbReference type="PROSITE" id="PS51286">
    <property type="entry name" value="RAP"/>
    <property type="match status" value="1"/>
</dbReference>
<sequence>MISAKIFSILSRRTNCFSRKCSRNQILTPNTNCFLMNIKKHHLHTLSLEQTNLLRPNFINFHNIVRTNYYYDQILHNYEVLRSSKDHLPNVLKPYEFKRHSEIDNVDNLLEESWQTLSIKEIIDKFELLSYYISKNENLVNDERFNKVIELMICKSPEFSDLELKKILQCLELCNDKSIQEKTVIANFLKVLDLECKKRIPNWSVDEMLQLNFIFQNLKFQKKSEFVWRSLMKLFNRLKYMTPAQLIQYTFCLKVNRRVKIYHYNLEYYLEDHLDQFNIEEIGIIAMTFLRLETTLKSPDFIIKIMEKLGDNIDTVSDYALPSILRICRFDADKKYADKYVNFIKKLESQVPKRKLENVVQIAMFQKKLFYENEFLVSSIMERCEKELSQMQPADIERSLLYAMTFNINPETTSYYTSVIKELLEPSQQDKWDRYPNLFPKIVHYLLKKNIYHEDLVKKVMDPDFVKKVAKDSYWTLNMHYLAIHYSLEIEHPEYDGPKLEEKALDILLKNVGSNNKFAIKSNERTGLHRKIATQLMKSIEEVVGSNELFHYDILMPHFPIRHILLCYDEKNKVLLSPKEKLMSMKTDSPKFTPNDGNKWYAVIIGGTNNIMKAKYEYSGAFNYFLRQTKLLGYETIIIPYHEWLSLTSEEEKQQYVSNKFKSHNLFLSNKNNSFDSSQESMILQQ</sequence>
<protein>
    <recommendedName>
        <fullName evidence="1">RAP domain-containing protein</fullName>
    </recommendedName>
</protein>
<dbReference type="AlphaFoldDB" id="A0ABD2WR36"/>
<dbReference type="Pfam" id="PF08373">
    <property type="entry name" value="RAP"/>
    <property type="match status" value="1"/>
</dbReference>
<organism evidence="2 3">
    <name type="scientific">Trichogramma kaykai</name>
    <dbReference type="NCBI Taxonomy" id="54128"/>
    <lineage>
        <taxon>Eukaryota</taxon>
        <taxon>Metazoa</taxon>
        <taxon>Ecdysozoa</taxon>
        <taxon>Arthropoda</taxon>
        <taxon>Hexapoda</taxon>
        <taxon>Insecta</taxon>
        <taxon>Pterygota</taxon>
        <taxon>Neoptera</taxon>
        <taxon>Endopterygota</taxon>
        <taxon>Hymenoptera</taxon>
        <taxon>Apocrita</taxon>
        <taxon>Proctotrupomorpha</taxon>
        <taxon>Chalcidoidea</taxon>
        <taxon>Trichogrammatidae</taxon>
        <taxon>Trichogramma</taxon>
    </lineage>
</organism>
<evidence type="ECO:0000259" key="1">
    <source>
        <dbReference type="PROSITE" id="PS51286"/>
    </source>
</evidence>
<proteinExistence type="predicted"/>
<comment type="caution">
    <text evidence="2">The sequence shown here is derived from an EMBL/GenBank/DDBJ whole genome shotgun (WGS) entry which is preliminary data.</text>
</comment>
<dbReference type="InterPro" id="IPR013584">
    <property type="entry name" value="RAP"/>
</dbReference>
<accession>A0ABD2WR36</accession>
<keyword evidence="3" id="KW-1185">Reference proteome</keyword>
<gene>
    <name evidence="2" type="ORF">TKK_010504</name>
</gene>